<dbReference type="GO" id="GO:0031071">
    <property type="term" value="F:cysteine desulfurase activity"/>
    <property type="evidence" value="ECO:0007669"/>
    <property type="project" value="UniProtKB-EC"/>
</dbReference>
<dbReference type="Pfam" id="PF00266">
    <property type="entry name" value="Aminotran_5"/>
    <property type="match status" value="1"/>
</dbReference>
<dbReference type="Proteomes" id="UP000198504">
    <property type="component" value="Unassembled WGS sequence"/>
</dbReference>
<evidence type="ECO:0000256" key="11">
    <source>
        <dbReference type="SAM" id="MobiDB-lite"/>
    </source>
</evidence>
<evidence type="ECO:0000256" key="3">
    <source>
        <dbReference type="ARBA" id="ARBA00012239"/>
    </source>
</evidence>
<dbReference type="InterPro" id="IPR020578">
    <property type="entry name" value="Aminotrans_V_PyrdxlP_BS"/>
</dbReference>
<comment type="cofactor">
    <cofactor evidence="1 10">
        <name>pyridoxal 5'-phosphate</name>
        <dbReference type="ChEBI" id="CHEBI:597326"/>
    </cofactor>
</comment>
<dbReference type="GO" id="GO:0046872">
    <property type="term" value="F:metal ion binding"/>
    <property type="evidence" value="ECO:0007669"/>
    <property type="project" value="UniProtKB-KW"/>
</dbReference>
<sequence length="424" mass="42720">MAGPRAPPGSARRRPLSGSASGQTEGVRSDPDRSPADRSYLDHAATTPMRAEAVAAVTAELTRTGNPSSAHGSGRAARRVVEDARELIAARLGADPAEVVLTGGGTEADNLAVKGAYWARRDADRRDVLVSAVEHHAVGDAALWLAQTQGAQVTLLPVDAAGRLDLDAYAAALGPRSAVVSVMWANNEVGTVQPVRAVAEAGRAAGAVVHSDAVQAVGHVPVDFAASGLDLLSLTAHKLGGPVGVGALLARRSTALAAVQHGGGQERDVRSGTLDVVGVAGFAAAVDVAVRTLQEEAAREVALREELFARVRAAVPDASRHGASPDDPAAGLPGVLSVQIPGAPGDAVVMLLDAAGVDASTGSACSAGVTAPSHVLTALGVSEAEARSVVRFSLGHTTTAADLDRVSAVLPDVVARARAAAAYV</sequence>
<feature type="region of interest" description="Disordered" evidence="11">
    <location>
        <begin position="1"/>
        <end position="47"/>
    </location>
</feature>
<evidence type="ECO:0000256" key="5">
    <source>
        <dbReference type="ARBA" id="ARBA00022723"/>
    </source>
</evidence>
<proteinExistence type="inferred from homology"/>
<dbReference type="SUPFAM" id="SSF53383">
    <property type="entry name" value="PLP-dependent transferases"/>
    <property type="match status" value="1"/>
</dbReference>
<evidence type="ECO:0000256" key="1">
    <source>
        <dbReference type="ARBA" id="ARBA00001933"/>
    </source>
</evidence>
<dbReference type="InterPro" id="IPR015424">
    <property type="entry name" value="PyrdxlP-dep_Trfase"/>
</dbReference>
<dbReference type="FunFam" id="3.40.640.10:FF:000084">
    <property type="entry name" value="IscS-like cysteine desulfurase"/>
    <property type="match status" value="1"/>
</dbReference>
<keyword evidence="4" id="KW-0808">Transferase</keyword>
<dbReference type="InterPro" id="IPR000192">
    <property type="entry name" value="Aminotrans_V_dom"/>
</dbReference>
<dbReference type="InterPro" id="IPR015421">
    <property type="entry name" value="PyrdxlP-dep_Trfase_major"/>
</dbReference>
<keyword evidence="14" id="KW-1185">Reference proteome</keyword>
<evidence type="ECO:0000313" key="14">
    <source>
        <dbReference type="Proteomes" id="UP000198504"/>
    </source>
</evidence>
<evidence type="ECO:0000256" key="8">
    <source>
        <dbReference type="ARBA" id="ARBA00023014"/>
    </source>
</evidence>
<comment type="similarity">
    <text evidence="2">Belongs to the class-V pyridoxal-phosphate-dependent aminotransferase family. NifS/IscS subfamily.</text>
</comment>
<feature type="compositionally biased region" description="Basic and acidic residues" evidence="11">
    <location>
        <begin position="27"/>
        <end position="41"/>
    </location>
</feature>
<keyword evidence="8" id="KW-0411">Iron-sulfur</keyword>
<reference evidence="14" key="1">
    <citation type="submission" date="2016-10" db="EMBL/GenBank/DDBJ databases">
        <authorList>
            <person name="Varghese N."/>
            <person name="Submissions S."/>
        </authorList>
    </citation>
    <scope>NUCLEOTIDE SEQUENCE [LARGE SCALE GENOMIC DNA]</scope>
    <source>
        <strain evidence="14">CGMCC 4.6856</strain>
    </source>
</reference>
<accession>A0A1H9F6K6</accession>
<evidence type="ECO:0000313" key="13">
    <source>
        <dbReference type="EMBL" id="SEQ33551.1"/>
    </source>
</evidence>
<gene>
    <name evidence="13" type="ORF">SAMN05421756_103168</name>
</gene>
<dbReference type="PANTHER" id="PTHR11601">
    <property type="entry name" value="CYSTEINE DESULFURYLASE FAMILY MEMBER"/>
    <property type="match status" value="1"/>
</dbReference>
<dbReference type="Gene3D" id="1.10.260.50">
    <property type="match status" value="1"/>
</dbReference>
<evidence type="ECO:0000256" key="7">
    <source>
        <dbReference type="ARBA" id="ARBA00023004"/>
    </source>
</evidence>
<dbReference type="PROSITE" id="PS00595">
    <property type="entry name" value="AA_TRANSFER_CLASS_5"/>
    <property type="match status" value="1"/>
</dbReference>
<organism evidence="13 14">
    <name type="scientific">Microlunatus flavus</name>
    <dbReference type="NCBI Taxonomy" id="1036181"/>
    <lineage>
        <taxon>Bacteria</taxon>
        <taxon>Bacillati</taxon>
        <taxon>Actinomycetota</taxon>
        <taxon>Actinomycetes</taxon>
        <taxon>Propionibacteriales</taxon>
        <taxon>Propionibacteriaceae</taxon>
        <taxon>Microlunatus</taxon>
    </lineage>
</organism>
<keyword evidence="6" id="KW-0663">Pyridoxal phosphate</keyword>
<protein>
    <recommendedName>
        <fullName evidence="3">cysteine desulfurase</fullName>
        <ecNumber evidence="3">2.8.1.7</ecNumber>
    </recommendedName>
</protein>
<name>A0A1H9F6K6_9ACTN</name>
<evidence type="ECO:0000256" key="4">
    <source>
        <dbReference type="ARBA" id="ARBA00022679"/>
    </source>
</evidence>
<dbReference type="PIRSF" id="PIRSF005572">
    <property type="entry name" value="NifS"/>
    <property type="match status" value="1"/>
</dbReference>
<evidence type="ECO:0000256" key="10">
    <source>
        <dbReference type="RuleBase" id="RU004504"/>
    </source>
</evidence>
<feature type="domain" description="Aminotransferase class V" evidence="12">
    <location>
        <begin position="40"/>
        <end position="406"/>
    </location>
</feature>
<dbReference type="Gene3D" id="3.40.640.10">
    <property type="entry name" value="Type I PLP-dependent aspartate aminotransferase-like (Major domain)"/>
    <property type="match status" value="1"/>
</dbReference>
<feature type="compositionally biased region" description="Low complexity" evidence="11">
    <location>
        <begin position="1"/>
        <end position="22"/>
    </location>
</feature>
<evidence type="ECO:0000256" key="2">
    <source>
        <dbReference type="ARBA" id="ARBA00006490"/>
    </source>
</evidence>
<dbReference type="PANTHER" id="PTHR11601:SF34">
    <property type="entry name" value="CYSTEINE DESULFURASE"/>
    <property type="match status" value="1"/>
</dbReference>
<dbReference type="GO" id="GO:0051536">
    <property type="term" value="F:iron-sulfur cluster binding"/>
    <property type="evidence" value="ECO:0007669"/>
    <property type="project" value="UniProtKB-KW"/>
</dbReference>
<evidence type="ECO:0000259" key="12">
    <source>
        <dbReference type="Pfam" id="PF00266"/>
    </source>
</evidence>
<dbReference type="Gene3D" id="3.90.1150.10">
    <property type="entry name" value="Aspartate Aminotransferase, domain 1"/>
    <property type="match status" value="1"/>
</dbReference>
<comment type="catalytic activity">
    <reaction evidence="9">
        <text>(sulfur carrier)-H + L-cysteine = (sulfur carrier)-SH + L-alanine</text>
        <dbReference type="Rhea" id="RHEA:43892"/>
        <dbReference type="Rhea" id="RHEA-COMP:14737"/>
        <dbReference type="Rhea" id="RHEA-COMP:14739"/>
        <dbReference type="ChEBI" id="CHEBI:29917"/>
        <dbReference type="ChEBI" id="CHEBI:35235"/>
        <dbReference type="ChEBI" id="CHEBI:57972"/>
        <dbReference type="ChEBI" id="CHEBI:64428"/>
        <dbReference type="EC" id="2.8.1.7"/>
    </reaction>
</comment>
<dbReference type="InterPro" id="IPR015422">
    <property type="entry name" value="PyrdxlP-dep_Trfase_small"/>
</dbReference>
<dbReference type="EC" id="2.8.1.7" evidence="3"/>
<evidence type="ECO:0000256" key="9">
    <source>
        <dbReference type="ARBA" id="ARBA00050776"/>
    </source>
</evidence>
<dbReference type="STRING" id="1036181.SAMN05421756_103168"/>
<dbReference type="AlphaFoldDB" id="A0A1H9F6K6"/>
<dbReference type="InterPro" id="IPR016454">
    <property type="entry name" value="Cysteine_dSase"/>
</dbReference>
<dbReference type="EMBL" id="FOFA01000003">
    <property type="protein sequence ID" value="SEQ33551.1"/>
    <property type="molecule type" value="Genomic_DNA"/>
</dbReference>
<evidence type="ECO:0000256" key="6">
    <source>
        <dbReference type="ARBA" id="ARBA00022898"/>
    </source>
</evidence>
<keyword evidence="5" id="KW-0479">Metal-binding</keyword>
<keyword evidence="7" id="KW-0408">Iron</keyword>